<accession>A0A165DRZ9</accession>
<dbReference type="InParanoid" id="A0A165DRZ9"/>
<dbReference type="AlphaFoldDB" id="A0A165DRZ9"/>
<organism evidence="1 2">
    <name type="scientific">Exidia glandulosa HHB12029</name>
    <dbReference type="NCBI Taxonomy" id="1314781"/>
    <lineage>
        <taxon>Eukaryota</taxon>
        <taxon>Fungi</taxon>
        <taxon>Dikarya</taxon>
        <taxon>Basidiomycota</taxon>
        <taxon>Agaricomycotina</taxon>
        <taxon>Agaricomycetes</taxon>
        <taxon>Auriculariales</taxon>
        <taxon>Exidiaceae</taxon>
        <taxon>Exidia</taxon>
    </lineage>
</organism>
<name>A0A165DRZ9_EXIGL</name>
<keyword evidence="2" id="KW-1185">Reference proteome</keyword>
<dbReference type="Proteomes" id="UP000077266">
    <property type="component" value="Unassembled WGS sequence"/>
</dbReference>
<sequence length="85" mass="9064">MQRTAASPLSRVSDSVGACRLREVHERGPEHAHLARLPSCSMSTLRPLSVPPPHAVQSRPTLSRLVTPSCPVAFSDPSSFSPPAP</sequence>
<reference evidence="1 2" key="1">
    <citation type="journal article" date="2016" name="Mol. Biol. Evol.">
        <title>Comparative Genomics of Early-Diverging Mushroom-Forming Fungi Provides Insights into the Origins of Lignocellulose Decay Capabilities.</title>
        <authorList>
            <person name="Nagy L.G."/>
            <person name="Riley R."/>
            <person name="Tritt A."/>
            <person name="Adam C."/>
            <person name="Daum C."/>
            <person name="Floudas D."/>
            <person name="Sun H."/>
            <person name="Yadav J.S."/>
            <person name="Pangilinan J."/>
            <person name="Larsson K.H."/>
            <person name="Matsuura K."/>
            <person name="Barry K."/>
            <person name="Labutti K."/>
            <person name="Kuo R."/>
            <person name="Ohm R.A."/>
            <person name="Bhattacharya S.S."/>
            <person name="Shirouzu T."/>
            <person name="Yoshinaga Y."/>
            <person name="Martin F.M."/>
            <person name="Grigoriev I.V."/>
            <person name="Hibbett D.S."/>
        </authorList>
    </citation>
    <scope>NUCLEOTIDE SEQUENCE [LARGE SCALE GENOMIC DNA]</scope>
    <source>
        <strain evidence="1 2">HHB12029</strain>
    </source>
</reference>
<evidence type="ECO:0000313" key="2">
    <source>
        <dbReference type="Proteomes" id="UP000077266"/>
    </source>
</evidence>
<gene>
    <name evidence="1" type="ORF">EXIGLDRAFT_262812</name>
</gene>
<dbReference type="EMBL" id="KV426195">
    <property type="protein sequence ID" value="KZV85223.1"/>
    <property type="molecule type" value="Genomic_DNA"/>
</dbReference>
<protein>
    <submittedName>
        <fullName evidence="1">Uncharacterized protein</fullName>
    </submittedName>
</protein>
<evidence type="ECO:0000313" key="1">
    <source>
        <dbReference type="EMBL" id="KZV85223.1"/>
    </source>
</evidence>
<proteinExistence type="predicted"/>